<evidence type="ECO:0000313" key="1">
    <source>
        <dbReference type="EMBL" id="KAJ2965991.1"/>
    </source>
</evidence>
<protein>
    <submittedName>
        <fullName evidence="1">Uncharacterized protein</fullName>
    </submittedName>
</protein>
<sequence>MSVQEVENMTLAQKRMAAMIMETTAEEVEAVRARQAAAEAEAAAAVGGAGGQDDQDDTAMEQSDDEDDEVKERKRREEEERQREIERARAIQASSEVGGPMKIKTDYVPKPDSRRRAAGTHAYRAARPEVEIASTIMLATMGTSAEESMPWESPNASRHIITPLDDAPNTRPRPLTSAKASPYDSPDPTSEGHPSSSFPAANGERDAAQARKNVLSEIESRVHHRSRRVTQATATRLVFSVSPTTSTDPVAPLAPDAAENKEFMSYRTWLRERNAFLDTELASIGDKDADNRRASLLRRMESELRRLDDLEEYCWDRTKILTKLPGLYFLSDAAEPIIIPPRALSRPSNGRTLY</sequence>
<evidence type="ECO:0000313" key="2">
    <source>
        <dbReference type="Proteomes" id="UP001144978"/>
    </source>
</evidence>
<organism evidence="1 2">
    <name type="scientific">Trametes sanguinea</name>
    <dbReference type="NCBI Taxonomy" id="158606"/>
    <lineage>
        <taxon>Eukaryota</taxon>
        <taxon>Fungi</taxon>
        <taxon>Dikarya</taxon>
        <taxon>Basidiomycota</taxon>
        <taxon>Agaricomycotina</taxon>
        <taxon>Agaricomycetes</taxon>
        <taxon>Polyporales</taxon>
        <taxon>Polyporaceae</taxon>
        <taxon>Trametes</taxon>
    </lineage>
</organism>
<name>A0ACC1MI23_9APHY</name>
<proteinExistence type="predicted"/>
<dbReference type="Proteomes" id="UP001144978">
    <property type="component" value="Unassembled WGS sequence"/>
</dbReference>
<dbReference type="EMBL" id="JANSHE010006807">
    <property type="protein sequence ID" value="KAJ2965991.1"/>
    <property type="molecule type" value="Genomic_DNA"/>
</dbReference>
<gene>
    <name evidence="1" type="ORF">NUW54_g13937</name>
</gene>
<accession>A0ACC1MI23</accession>
<reference evidence="1" key="1">
    <citation type="submission" date="2022-08" db="EMBL/GenBank/DDBJ databases">
        <title>Genome Sequence of Pycnoporus sanguineus.</title>
        <authorList>
            <person name="Buettner E."/>
        </authorList>
    </citation>
    <scope>NUCLEOTIDE SEQUENCE</scope>
    <source>
        <strain evidence="1">CG-C14</strain>
    </source>
</reference>
<keyword evidence="2" id="KW-1185">Reference proteome</keyword>
<comment type="caution">
    <text evidence="1">The sequence shown here is derived from an EMBL/GenBank/DDBJ whole genome shotgun (WGS) entry which is preliminary data.</text>
</comment>